<gene>
    <name evidence="1" type="ORF">JAAARDRAFT_196011</name>
</gene>
<reference evidence="2" key="1">
    <citation type="journal article" date="2014" name="Proc. Natl. Acad. Sci. U.S.A.">
        <title>Extensive sampling of basidiomycete genomes demonstrates inadequacy of the white-rot/brown-rot paradigm for wood decay fungi.</title>
        <authorList>
            <person name="Riley R."/>
            <person name="Salamov A.A."/>
            <person name="Brown D.W."/>
            <person name="Nagy L.G."/>
            <person name="Floudas D."/>
            <person name="Held B.W."/>
            <person name="Levasseur A."/>
            <person name="Lombard V."/>
            <person name="Morin E."/>
            <person name="Otillar R."/>
            <person name="Lindquist E.A."/>
            <person name="Sun H."/>
            <person name="LaButti K.M."/>
            <person name="Schmutz J."/>
            <person name="Jabbour D."/>
            <person name="Luo H."/>
            <person name="Baker S.E."/>
            <person name="Pisabarro A.G."/>
            <person name="Walton J.D."/>
            <person name="Blanchette R.A."/>
            <person name="Henrissat B."/>
            <person name="Martin F."/>
            <person name="Cullen D."/>
            <person name="Hibbett D.S."/>
            <person name="Grigoriev I.V."/>
        </authorList>
    </citation>
    <scope>NUCLEOTIDE SEQUENCE [LARGE SCALE GENOMIC DNA]</scope>
    <source>
        <strain evidence="2">MUCL 33604</strain>
    </source>
</reference>
<keyword evidence="2" id="KW-1185">Reference proteome</keyword>
<dbReference type="STRING" id="933084.A0A067PJR4"/>
<sequence length="225" mass="25237">MSDLLTYALAYPADLVFPVYALVFELGVDIDQVETRIHKVLQSIGHGETVEHFFHYLHSQLETLPRPKPNPSGITLLYGGMTIANNPVGRLVDDLLSNYRRFSNFNLANANTIRWYDLSIPILDIPVQSTLDYRTNRTLGDVESILIDAMHRSSLNSARGGWLPDFQPSLDCVEVVHTVVRVVGAKDITAEEFLGFAGGIQDEDTGKVFQVERHILSRLQDDLDL</sequence>
<protein>
    <submittedName>
        <fullName evidence="1">Uncharacterized protein</fullName>
    </submittedName>
</protein>
<name>A0A067PJR4_9AGAM</name>
<proteinExistence type="predicted"/>
<dbReference type="AlphaFoldDB" id="A0A067PJR4"/>
<dbReference type="InParanoid" id="A0A067PJR4"/>
<dbReference type="Proteomes" id="UP000027265">
    <property type="component" value="Unassembled WGS sequence"/>
</dbReference>
<accession>A0A067PJR4</accession>
<organism evidence="1 2">
    <name type="scientific">Jaapia argillacea MUCL 33604</name>
    <dbReference type="NCBI Taxonomy" id="933084"/>
    <lineage>
        <taxon>Eukaryota</taxon>
        <taxon>Fungi</taxon>
        <taxon>Dikarya</taxon>
        <taxon>Basidiomycota</taxon>
        <taxon>Agaricomycotina</taxon>
        <taxon>Agaricomycetes</taxon>
        <taxon>Agaricomycetidae</taxon>
        <taxon>Jaapiales</taxon>
        <taxon>Jaapiaceae</taxon>
        <taxon>Jaapia</taxon>
    </lineage>
</organism>
<evidence type="ECO:0000313" key="1">
    <source>
        <dbReference type="EMBL" id="KDQ55143.1"/>
    </source>
</evidence>
<dbReference type="HOGENOM" id="CLU_1230104_0_0_1"/>
<dbReference type="EMBL" id="KL197726">
    <property type="protein sequence ID" value="KDQ55143.1"/>
    <property type="molecule type" value="Genomic_DNA"/>
</dbReference>
<evidence type="ECO:0000313" key="2">
    <source>
        <dbReference type="Proteomes" id="UP000027265"/>
    </source>
</evidence>